<feature type="transmembrane region" description="Helical" evidence="1">
    <location>
        <begin position="7"/>
        <end position="26"/>
    </location>
</feature>
<sequence>MAKWWLATRTVLLMCYLLWWHWVFSMGIYRGLWSWIGLLLMVAVGVGDHYYHQRVYTAKSWLWVGLTDTIVAVTAQSALNLIFGFVWYQSIILVIFVISHSAHVYRLGRTTDKSDLS</sequence>
<proteinExistence type="predicted"/>
<keyword evidence="1" id="KW-1133">Transmembrane helix</keyword>
<name>A0ABW1TD12_9LACO</name>
<organism evidence="2 3">
    <name type="scientific">Levilactobacillus fujinensis</name>
    <dbReference type="NCBI Taxonomy" id="2486024"/>
    <lineage>
        <taxon>Bacteria</taxon>
        <taxon>Bacillati</taxon>
        <taxon>Bacillota</taxon>
        <taxon>Bacilli</taxon>
        <taxon>Lactobacillales</taxon>
        <taxon>Lactobacillaceae</taxon>
        <taxon>Levilactobacillus</taxon>
    </lineage>
</organism>
<evidence type="ECO:0000313" key="3">
    <source>
        <dbReference type="Proteomes" id="UP001596283"/>
    </source>
</evidence>
<protein>
    <submittedName>
        <fullName evidence="2">Uncharacterized protein</fullName>
    </submittedName>
</protein>
<accession>A0ABW1TD12</accession>
<feature type="transmembrane region" description="Helical" evidence="1">
    <location>
        <begin position="85"/>
        <end position="105"/>
    </location>
</feature>
<feature type="transmembrane region" description="Helical" evidence="1">
    <location>
        <begin position="60"/>
        <end position="79"/>
    </location>
</feature>
<evidence type="ECO:0000256" key="1">
    <source>
        <dbReference type="SAM" id="Phobius"/>
    </source>
</evidence>
<reference evidence="3" key="1">
    <citation type="journal article" date="2019" name="Int. J. Syst. Evol. Microbiol.">
        <title>The Global Catalogue of Microorganisms (GCM) 10K type strain sequencing project: providing services to taxonomists for standard genome sequencing and annotation.</title>
        <authorList>
            <consortium name="The Broad Institute Genomics Platform"/>
            <consortium name="The Broad Institute Genome Sequencing Center for Infectious Disease"/>
            <person name="Wu L."/>
            <person name="Ma J."/>
        </authorList>
    </citation>
    <scope>NUCLEOTIDE SEQUENCE [LARGE SCALE GENOMIC DNA]</scope>
    <source>
        <strain evidence="3">CCM 8908</strain>
    </source>
</reference>
<feature type="transmembrane region" description="Helical" evidence="1">
    <location>
        <begin position="32"/>
        <end position="51"/>
    </location>
</feature>
<dbReference type="EMBL" id="JBHSSI010000002">
    <property type="protein sequence ID" value="MFC6259377.1"/>
    <property type="molecule type" value="Genomic_DNA"/>
</dbReference>
<keyword evidence="1" id="KW-0472">Membrane</keyword>
<keyword evidence="1" id="KW-0812">Transmembrane</keyword>
<comment type="caution">
    <text evidence="2">The sequence shown here is derived from an EMBL/GenBank/DDBJ whole genome shotgun (WGS) entry which is preliminary data.</text>
</comment>
<keyword evidence="3" id="KW-1185">Reference proteome</keyword>
<evidence type="ECO:0000313" key="2">
    <source>
        <dbReference type="EMBL" id="MFC6259377.1"/>
    </source>
</evidence>
<dbReference type="Proteomes" id="UP001596283">
    <property type="component" value="Unassembled WGS sequence"/>
</dbReference>
<gene>
    <name evidence="2" type="ORF">ACFP1C_00290</name>
</gene>